<dbReference type="SUPFAM" id="SSF90123">
    <property type="entry name" value="ABC transporter transmembrane region"/>
    <property type="match status" value="1"/>
</dbReference>
<evidence type="ECO:0000259" key="10">
    <source>
        <dbReference type="PROSITE" id="PS50929"/>
    </source>
</evidence>
<comment type="caution">
    <text evidence="11">The sequence shown here is derived from an EMBL/GenBank/DDBJ whole genome shotgun (WGS) entry which is preliminary data.</text>
</comment>
<dbReference type="Gene3D" id="3.40.50.300">
    <property type="entry name" value="P-loop containing nucleotide triphosphate hydrolases"/>
    <property type="match status" value="1"/>
</dbReference>
<feature type="transmembrane region" description="Helical" evidence="8">
    <location>
        <begin position="50"/>
        <end position="71"/>
    </location>
</feature>
<reference evidence="11 12" key="1">
    <citation type="submission" date="2018-06" db="EMBL/GenBank/DDBJ databases">
        <title>Genomic Encyclopedia of Type Strains, Phase IV (KMG-IV): sequencing the most valuable type-strain genomes for metagenomic binning, comparative biology and taxonomic classification.</title>
        <authorList>
            <person name="Goeker M."/>
        </authorList>
    </citation>
    <scope>NUCLEOTIDE SEQUENCE [LARGE SCALE GENOMIC DNA]</scope>
    <source>
        <strain evidence="11 12">DSM 24875</strain>
    </source>
</reference>
<proteinExistence type="inferred from homology"/>
<dbReference type="GO" id="GO:0140359">
    <property type="term" value="F:ABC-type transporter activity"/>
    <property type="evidence" value="ECO:0007669"/>
    <property type="project" value="InterPro"/>
</dbReference>
<dbReference type="RefSeq" id="WP_113887878.1">
    <property type="nucleotide sequence ID" value="NZ_QNRK01000003.1"/>
</dbReference>
<dbReference type="PANTHER" id="PTHR24220">
    <property type="entry name" value="IMPORT ATP-BINDING PROTEIN"/>
    <property type="match status" value="1"/>
</dbReference>
<dbReference type="PROSITE" id="PS50893">
    <property type="entry name" value="ABC_TRANSPORTER_2"/>
    <property type="match status" value="1"/>
</dbReference>
<evidence type="ECO:0000256" key="6">
    <source>
        <dbReference type="ARBA" id="ARBA00022989"/>
    </source>
</evidence>
<dbReference type="EMBL" id="QNRK01000003">
    <property type="protein sequence ID" value="RBP17254.1"/>
    <property type="molecule type" value="Genomic_DNA"/>
</dbReference>
<feature type="transmembrane region" description="Helical" evidence="8">
    <location>
        <begin position="83"/>
        <end position="100"/>
    </location>
</feature>
<evidence type="ECO:0000256" key="3">
    <source>
        <dbReference type="ARBA" id="ARBA00022692"/>
    </source>
</evidence>
<dbReference type="InterPro" id="IPR017871">
    <property type="entry name" value="ABC_transporter-like_CS"/>
</dbReference>
<sequence length="563" mass="61511">MTDETLLGWTKEPAAGSDRNARSAAAPSVRLSAFVVFYRLLADYSSARTVAAAGLTMLVGAAYAGLLYGLARLLAFDRTPQDEFFLGQVLLAAIVLYNVLARVQASVMSRLDQDAVAAFFLRLAQAVTATRFATLEGIGPSVVLEAFLTDRQSVADGLVIAVRLLRGASTVVACIALMALLQPLIGLLLASAFLLGMRRSPRPARSLEKTSKLANQAEARYRRVIDDLLHGLEGIKLNAGRRSEILSSCRRALERQGQGMLFARVRSRILLRPIVLAGYAVLALIAFVLSDVLVRHQLLAGVLIIAAIVNLEIEMARDSEDLLRHRTHLEGLMRIGQALASGGAPPAFALPANIETICFVQAERQYRLRDGFRLGPVSLTLRRGEITFIVGGNGSGKTTFIRLLAGLDDPTAGEVLLDGMAYSAPARALLFTAVFNDFHLFDEVHGLDPAASEQFAATLARLSLDRVTRLDGEKIVATQLSSGQRRRLALAVALSKPRPFVLFDEWTADQDPEFRAYFYDELLPRLRDEGRGVVAVTHDDRYFDRCDQRVVFEEGRIAALVRP</sequence>
<dbReference type="InterPro" id="IPR015854">
    <property type="entry name" value="ABC_transpr_LolD-like"/>
</dbReference>
<evidence type="ECO:0000256" key="4">
    <source>
        <dbReference type="ARBA" id="ARBA00022741"/>
    </source>
</evidence>
<dbReference type="InterPro" id="IPR011527">
    <property type="entry name" value="ABC1_TM_dom"/>
</dbReference>
<dbReference type="Pfam" id="PF00005">
    <property type="entry name" value="ABC_tran"/>
    <property type="match status" value="1"/>
</dbReference>
<gene>
    <name evidence="11" type="ORF">DFR50_103140</name>
</gene>
<feature type="domain" description="ABC transporter" evidence="9">
    <location>
        <begin position="352"/>
        <end position="563"/>
    </location>
</feature>
<evidence type="ECO:0000256" key="7">
    <source>
        <dbReference type="ARBA" id="ARBA00023136"/>
    </source>
</evidence>
<keyword evidence="3 8" id="KW-0812">Transmembrane</keyword>
<dbReference type="GO" id="GO:0005886">
    <property type="term" value="C:plasma membrane"/>
    <property type="evidence" value="ECO:0007669"/>
    <property type="project" value="UniProtKB-SubCell"/>
</dbReference>
<keyword evidence="6 8" id="KW-1133">Transmembrane helix</keyword>
<evidence type="ECO:0000256" key="1">
    <source>
        <dbReference type="ARBA" id="ARBA00004651"/>
    </source>
</evidence>
<dbReference type="GO" id="GO:0005524">
    <property type="term" value="F:ATP binding"/>
    <property type="evidence" value="ECO:0007669"/>
    <property type="project" value="UniProtKB-KW"/>
</dbReference>
<protein>
    <submittedName>
        <fullName evidence="11">Putative ATP-binding cassette transporter</fullName>
    </submittedName>
</protein>
<feature type="transmembrane region" description="Helical" evidence="8">
    <location>
        <begin position="269"/>
        <end position="290"/>
    </location>
</feature>
<evidence type="ECO:0000256" key="5">
    <source>
        <dbReference type="ARBA" id="ARBA00022840"/>
    </source>
</evidence>
<dbReference type="InterPro" id="IPR003439">
    <property type="entry name" value="ABC_transporter-like_ATP-bd"/>
</dbReference>
<evidence type="ECO:0000259" key="9">
    <source>
        <dbReference type="PROSITE" id="PS50893"/>
    </source>
</evidence>
<dbReference type="AlphaFoldDB" id="A0A366FRE6"/>
<dbReference type="SMART" id="SM00382">
    <property type="entry name" value="AAA"/>
    <property type="match status" value="1"/>
</dbReference>
<keyword evidence="12" id="KW-1185">Reference proteome</keyword>
<keyword evidence="5 11" id="KW-0067">ATP-binding</keyword>
<dbReference type="Gene3D" id="1.20.1560.10">
    <property type="entry name" value="ABC transporter type 1, transmembrane domain"/>
    <property type="match status" value="1"/>
</dbReference>
<dbReference type="GO" id="GO:0016887">
    <property type="term" value="F:ATP hydrolysis activity"/>
    <property type="evidence" value="ECO:0007669"/>
    <property type="project" value="InterPro"/>
</dbReference>
<evidence type="ECO:0000256" key="2">
    <source>
        <dbReference type="ARBA" id="ARBA00005417"/>
    </source>
</evidence>
<comment type="similarity">
    <text evidence="2">Belongs to the ABC transporter superfamily.</text>
</comment>
<dbReference type="InterPro" id="IPR003593">
    <property type="entry name" value="AAA+_ATPase"/>
</dbReference>
<dbReference type="PANTHER" id="PTHR24220:SF684">
    <property type="entry name" value="FE(3+) IONS IMPORT ATP-BINDING PROTEIN FBPC"/>
    <property type="match status" value="1"/>
</dbReference>
<feature type="domain" description="ABC transmembrane type-1" evidence="10">
    <location>
        <begin position="50"/>
        <end position="308"/>
    </location>
</feature>
<keyword evidence="4" id="KW-0547">Nucleotide-binding</keyword>
<dbReference type="InterPro" id="IPR027417">
    <property type="entry name" value="P-loop_NTPase"/>
</dbReference>
<name>A0A366FRE6_9HYPH</name>
<dbReference type="SUPFAM" id="SSF52540">
    <property type="entry name" value="P-loop containing nucleoside triphosphate hydrolases"/>
    <property type="match status" value="1"/>
</dbReference>
<dbReference type="InterPro" id="IPR036640">
    <property type="entry name" value="ABC1_TM_sf"/>
</dbReference>
<evidence type="ECO:0000313" key="11">
    <source>
        <dbReference type="EMBL" id="RBP17254.1"/>
    </source>
</evidence>
<comment type="subcellular location">
    <subcellularLocation>
        <location evidence="1">Cell membrane</location>
        <topology evidence="1">Multi-pass membrane protein</topology>
    </subcellularLocation>
</comment>
<dbReference type="PROSITE" id="PS50929">
    <property type="entry name" value="ABC_TM1F"/>
    <property type="match status" value="1"/>
</dbReference>
<dbReference type="OrthoDB" id="9760776at2"/>
<dbReference type="Proteomes" id="UP000253529">
    <property type="component" value="Unassembled WGS sequence"/>
</dbReference>
<organism evidence="11 12">
    <name type="scientific">Roseiarcus fermentans</name>
    <dbReference type="NCBI Taxonomy" id="1473586"/>
    <lineage>
        <taxon>Bacteria</taxon>
        <taxon>Pseudomonadati</taxon>
        <taxon>Pseudomonadota</taxon>
        <taxon>Alphaproteobacteria</taxon>
        <taxon>Hyphomicrobiales</taxon>
        <taxon>Roseiarcaceae</taxon>
        <taxon>Roseiarcus</taxon>
    </lineage>
</organism>
<evidence type="ECO:0000256" key="8">
    <source>
        <dbReference type="SAM" id="Phobius"/>
    </source>
</evidence>
<feature type="transmembrane region" description="Helical" evidence="8">
    <location>
        <begin position="170"/>
        <end position="195"/>
    </location>
</feature>
<dbReference type="PROSITE" id="PS00211">
    <property type="entry name" value="ABC_TRANSPORTER_1"/>
    <property type="match status" value="1"/>
</dbReference>
<evidence type="ECO:0000313" key="12">
    <source>
        <dbReference type="Proteomes" id="UP000253529"/>
    </source>
</evidence>
<keyword evidence="7 8" id="KW-0472">Membrane</keyword>
<accession>A0A366FRE6</accession>